<dbReference type="PANTHER" id="PTHR42307:SF2">
    <property type="entry name" value="PUP DEAMIDASE_DEPUPYLASE"/>
    <property type="match status" value="1"/>
</dbReference>
<dbReference type="AlphaFoldDB" id="B4D761"/>
<evidence type="ECO:0008006" key="3">
    <source>
        <dbReference type="Google" id="ProtNLM"/>
    </source>
</evidence>
<sequence length="506" mass="58320">MKRVFGLETEYGITVDGVTDLDVVRESIEIVRSYTEHGASMKWDYNLEDPHQDARGFRAEELLQDTDEAAYYELDKNRPLSFQEIKSDLVLSNGARFYNDHAHPEYSTPECTTLREIVAQDQAGERILAECARRRNSHLPEGCEARLYKNNTDFIGHSYGCHDNYLMRRDVPWEWLVRDVVPFLVTRQIFAGAGKMGIEGEDSGGQPGVYQIAQRSDFFSVLCSIDTMNRRPLVNTRDEPHADAEKYRRFHVIIGDANMSHYATALKLGTTALVLELIETGHAPQLELANPIEATKLLSRDQSLQWLIDLKDGRKISAIDVQRLYLAAARKHCHEAEETNWVLAEWELVLDDLAADYWRCRDRVDWVAKKFLLTTFQESEGLEWDDPWLQSIDLEYHNVSLEQGLYYELMRENQMKRLVSEDDIRRAIFQPPETTRAFFRGRAVARFNREIESIQWDEIVLGSGPLKRNVELAHPAHHAGLDRLNAAIREAKSFEELMGMLEVKAD</sequence>
<dbReference type="GO" id="GO:0016811">
    <property type="term" value="F:hydrolase activity, acting on carbon-nitrogen (but not peptide) bonds, in linear amides"/>
    <property type="evidence" value="ECO:0007669"/>
    <property type="project" value="TreeGrafter"/>
</dbReference>
<dbReference type="GO" id="GO:0008233">
    <property type="term" value="F:peptidase activity"/>
    <property type="evidence" value="ECO:0007669"/>
    <property type="project" value="TreeGrafter"/>
</dbReference>
<dbReference type="GO" id="GO:0010498">
    <property type="term" value="P:proteasomal protein catabolic process"/>
    <property type="evidence" value="ECO:0007669"/>
    <property type="project" value="InterPro"/>
</dbReference>
<dbReference type="STRING" id="497964.CfE428DRAFT_4751"/>
<organism evidence="1 2">
    <name type="scientific">Chthoniobacter flavus Ellin428</name>
    <dbReference type="NCBI Taxonomy" id="497964"/>
    <lineage>
        <taxon>Bacteria</taxon>
        <taxon>Pseudomonadati</taxon>
        <taxon>Verrucomicrobiota</taxon>
        <taxon>Spartobacteria</taxon>
        <taxon>Chthoniobacterales</taxon>
        <taxon>Chthoniobacteraceae</taxon>
        <taxon>Chthoniobacter</taxon>
    </lineage>
</organism>
<dbReference type="GO" id="GO:0005524">
    <property type="term" value="F:ATP binding"/>
    <property type="evidence" value="ECO:0007669"/>
    <property type="project" value="TreeGrafter"/>
</dbReference>
<dbReference type="GO" id="GO:0070490">
    <property type="term" value="P:protein pupylation"/>
    <property type="evidence" value="ECO:0007669"/>
    <property type="project" value="TreeGrafter"/>
</dbReference>
<dbReference type="EMBL" id="ABVL01000017">
    <property type="protein sequence ID" value="EDY17712.1"/>
    <property type="molecule type" value="Genomic_DNA"/>
</dbReference>
<comment type="caution">
    <text evidence="1">The sequence shown here is derived from an EMBL/GenBank/DDBJ whole genome shotgun (WGS) entry which is preliminary data.</text>
</comment>
<evidence type="ECO:0000313" key="1">
    <source>
        <dbReference type="EMBL" id="EDY17712.1"/>
    </source>
</evidence>
<gene>
    <name evidence="1" type="ORF">CfE428DRAFT_4751</name>
</gene>
<dbReference type="InterPro" id="IPR004347">
    <property type="entry name" value="Pup_ligase/deamidase"/>
</dbReference>
<evidence type="ECO:0000313" key="2">
    <source>
        <dbReference type="Proteomes" id="UP000005824"/>
    </source>
</evidence>
<dbReference type="Proteomes" id="UP000005824">
    <property type="component" value="Unassembled WGS sequence"/>
</dbReference>
<name>B4D761_9BACT</name>
<protein>
    <recommendedName>
        <fullName evidence="3">Peptidase</fullName>
    </recommendedName>
</protein>
<dbReference type="Pfam" id="PF03136">
    <property type="entry name" value="Pup_ligase"/>
    <property type="match status" value="1"/>
</dbReference>
<dbReference type="eggNOG" id="COG4122">
    <property type="taxonomic scope" value="Bacteria"/>
</dbReference>
<dbReference type="InParanoid" id="B4D761"/>
<proteinExistence type="predicted"/>
<reference evidence="1 2" key="1">
    <citation type="journal article" date="2011" name="J. Bacteriol.">
        <title>Genome sequence of Chthoniobacter flavus Ellin428, an aerobic heterotrophic soil bacterium.</title>
        <authorList>
            <person name="Kant R."/>
            <person name="van Passel M.W."/>
            <person name="Palva A."/>
            <person name="Lucas S."/>
            <person name="Lapidus A."/>
            <person name="Glavina Del Rio T."/>
            <person name="Dalin E."/>
            <person name="Tice H."/>
            <person name="Bruce D."/>
            <person name="Goodwin L."/>
            <person name="Pitluck S."/>
            <person name="Larimer F.W."/>
            <person name="Land M.L."/>
            <person name="Hauser L."/>
            <person name="Sangwan P."/>
            <person name="de Vos W.M."/>
            <person name="Janssen P.H."/>
            <person name="Smidt H."/>
        </authorList>
    </citation>
    <scope>NUCLEOTIDE SEQUENCE [LARGE SCALE GENOMIC DNA]</scope>
    <source>
        <strain evidence="1 2">Ellin428</strain>
    </source>
</reference>
<dbReference type="PANTHER" id="PTHR42307">
    <property type="entry name" value="PUP DEAMIDASE/DEPUPYLASE"/>
    <property type="match status" value="1"/>
</dbReference>
<accession>B4D761</accession>
<keyword evidence="2" id="KW-1185">Reference proteome</keyword>
<dbReference type="GO" id="GO:0019941">
    <property type="term" value="P:modification-dependent protein catabolic process"/>
    <property type="evidence" value="ECO:0007669"/>
    <property type="project" value="InterPro"/>
</dbReference>
<dbReference type="RefSeq" id="WP_006982072.1">
    <property type="nucleotide sequence ID" value="NZ_ABVL01000017.1"/>
</dbReference>